<dbReference type="SMART" id="SM00174">
    <property type="entry name" value="RHO"/>
    <property type="match status" value="1"/>
</dbReference>
<dbReference type="CDD" id="cd01860">
    <property type="entry name" value="Rab5_related"/>
    <property type="match status" value="1"/>
</dbReference>
<dbReference type="Pfam" id="PF00071">
    <property type="entry name" value="Ras"/>
    <property type="match status" value="1"/>
</dbReference>
<reference evidence="3" key="1">
    <citation type="submission" date="2023-10" db="EMBL/GenBank/DDBJ databases">
        <authorList>
            <person name="Chen Y."/>
            <person name="Shah S."/>
            <person name="Dougan E. K."/>
            <person name="Thang M."/>
            <person name="Chan C."/>
        </authorList>
    </citation>
    <scope>NUCLEOTIDE SEQUENCE [LARGE SCALE GENOMIC DNA]</scope>
</reference>
<evidence type="ECO:0000313" key="4">
    <source>
        <dbReference type="Proteomes" id="UP001189429"/>
    </source>
</evidence>
<dbReference type="Proteomes" id="UP001189429">
    <property type="component" value="Unassembled WGS sequence"/>
</dbReference>
<evidence type="ECO:0000256" key="2">
    <source>
        <dbReference type="SAM" id="MobiDB-lite"/>
    </source>
</evidence>
<dbReference type="PRINTS" id="PR00449">
    <property type="entry name" value="RASTRNSFRMNG"/>
</dbReference>
<dbReference type="Gene3D" id="3.40.50.300">
    <property type="entry name" value="P-loop containing nucleotide triphosphate hydrolases"/>
    <property type="match status" value="1"/>
</dbReference>
<dbReference type="SMART" id="SM00175">
    <property type="entry name" value="RAB"/>
    <property type="match status" value="1"/>
</dbReference>
<dbReference type="PROSITE" id="PS51420">
    <property type="entry name" value="RHO"/>
    <property type="match status" value="1"/>
</dbReference>
<name>A0ABN9XPH3_9DINO</name>
<proteinExistence type="predicted"/>
<dbReference type="PROSITE" id="PS51419">
    <property type="entry name" value="RAB"/>
    <property type="match status" value="1"/>
</dbReference>
<dbReference type="InterPro" id="IPR027417">
    <property type="entry name" value="P-loop_NTPase"/>
</dbReference>
<dbReference type="InterPro" id="IPR005225">
    <property type="entry name" value="Small_GTP-bd"/>
</dbReference>
<dbReference type="SMART" id="SM00176">
    <property type="entry name" value="RAN"/>
    <property type="match status" value="1"/>
</dbReference>
<feature type="compositionally biased region" description="Low complexity" evidence="2">
    <location>
        <begin position="1"/>
        <end position="30"/>
    </location>
</feature>
<evidence type="ECO:0000313" key="3">
    <source>
        <dbReference type="EMBL" id="CAK0901813.1"/>
    </source>
</evidence>
<organism evidence="3 4">
    <name type="scientific">Prorocentrum cordatum</name>
    <dbReference type="NCBI Taxonomy" id="2364126"/>
    <lineage>
        <taxon>Eukaryota</taxon>
        <taxon>Sar</taxon>
        <taxon>Alveolata</taxon>
        <taxon>Dinophyceae</taxon>
        <taxon>Prorocentrales</taxon>
        <taxon>Prorocentraceae</taxon>
        <taxon>Prorocentrum</taxon>
    </lineage>
</organism>
<keyword evidence="4" id="KW-1185">Reference proteome</keyword>
<dbReference type="EMBL" id="CAUYUJ010020984">
    <property type="protein sequence ID" value="CAK0901813.1"/>
    <property type="molecule type" value="Genomic_DNA"/>
</dbReference>
<dbReference type="SUPFAM" id="SSF52540">
    <property type="entry name" value="P-loop containing nucleoside triphosphate hydrolases"/>
    <property type="match status" value="1"/>
</dbReference>
<protein>
    <recommendedName>
        <fullName evidence="5">Ras-related protein Rab-5C</fullName>
    </recommendedName>
</protein>
<evidence type="ECO:0008006" key="5">
    <source>
        <dbReference type="Google" id="ProtNLM"/>
    </source>
</evidence>
<dbReference type="NCBIfam" id="TIGR00231">
    <property type="entry name" value="small_GTP"/>
    <property type="match status" value="1"/>
</dbReference>
<accession>A0ABN9XPH3</accession>
<feature type="region of interest" description="Disordered" evidence="2">
    <location>
        <begin position="1"/>
        <end position="32"/>
    </location>
</feature>
<dbReference type="InterPro" id="IPR001806">
    <property type="entry name" value="Small_GTPase"/>
</dbReference>
<dbReference type="PROSITE" id="PS51421">
    <property type="entry name" value="RAS"/>
    <property type="match status" value="1"/>
</dbReference>
<gene>
    <name evidence="3" type="ORF">PCOR1329_LOCUS78637</name>
</gene>
<evidence type="ECO:0000256" key="1">
    <source>
        <dbReference type="ARBA" id="ARBA00022741"/>
    </source>
</evidence>
<keyword evidence="1" id="KW-0547">Nucleotide-binding</keyword>
<sequence>MAAASSSSTAPAPSSPGAAALPAQAPAAGEGRPEPPLVAGCQVFVREAFEYPEYQLAKDLLGVVLKIDGCGDVFINWQVVGKKWVLKRDLFRIGVKQVVQSPSAAQGPEKAIPTFTFKTIVVGGYSVGKSSLALRFVKGVFKQGIEPTIGATFMTQTVFLDDMKVKLEIWDTAGQERYKSLAPIYFRGAAATIVVYDISNKASYDAARTWVQEIREEAQSTSVFLVGNKKDLGAQQRKTPRADAEKYAEEANLMYMETSAKTGDPIGLKMQLGPGIVAEILMKCHQRAGCSRPFSGHPRFCLQPGLRCYQLHCSSYDCPVSFLVLYPTPPHLGQSANAEFCRPV</sequence>
<dbReference type="SMART" id="SM00173">
    <property type="entry name" value="RAS"/>
    <property type="match status" value="1"/>
</dbReference>
<dbReference type="PANTHER" id="PTHR47978">
    <property type="match status" value="1"/>
</dbReference>
<comment type="caution">
    <text evidence="3">The sequence shown here is derived from an EMBL/GenBank/DDBJ whole genome shotgun (WGS) entry which is preliminary data.</text>
</comment>